<proteinExistence type="predicted"/>
<evidence type="ECO:0000256" key="2">
    <source>
        <dbReference type="ARBA" id="ARBA00022692"/>
    </source>
</evidence>
<feature type="domain" description="Reticulon" evidence="8">
    <location>
        <begin position="566"/>
        <end position="757"/>
    </location>
</feature>
<feature type="compositionally biased region" description="Pro residues" evidence="7">
    <location>
        <begin position="435"/>
        <end position="446"/>
    </location>
</feature>
<evidence type="ECO:0000313" key="10">
    <source>
        <dbReference type="RefSeq" id="XP_046586363.1"/>
    </source>
</evidence>
<feature type="region of interest" description="Disordered" evidence="7">
    <location>
        <begin position="393"/>
        <end position="479"/>
    </location>
</feature>
<evidence type="ECO:0000256" key="6">
    <source>
        <dbReference type="RuleBase" id="RU363132"/>
    </source>
</evidence>
<dbReference type="Pfam" id="PF02453">
    <property type="entry name" value="Reticulon"/>
    <property type="match status" value="1"/>
</dbReference>
<sequence length="757" mass="83235">MDNFELPKEKVDKVKENPLHPGDADAASKLKRDHHSLDDFEHLEHDTSPIQESKDMAASFQGQQDQAVPAQFVDVPRAVGEVHPASIDKHDAMPNSQRSLLDSSLPADEVYLQPAPATPPPSADFAKRTLADVLDKPINDVDDILGEVASFAQASKPFHPFHPTPLPQGADPKAASLAFMDSERSLQAYNPSQPTLAKDVKPAESRPQENLFAQDPLITEIKPEKTSAPGASKSVAEDPASQLQHALDARVGKAKPKTTEKSESFEELFEDIAQAALKMPEIQDIIDPKEDLFGLEDIKNDQMHGDEALERDLFGPDNDAYGQVKKPDTMPATQDNSTKLMEGLNLGNVEVKTVRKPEEDFLGEIKSSVLPEPQKPPTIDFLKDDSIQDISKETAVKHVQQQPFEDDSWNVVEKPDKFEKCEPLQEKFDDREPTPEPPNKSLPPIPRDASPEPISSGTPEPFQSFAGKGAPSAPEKYELSSDFIATESGGQNKFLQTGAETGDSEFESDPESCPLPPSRLAQPEFATKTEPPKKQEKPDTSAGVCYRKDPVEEIAPKEIFREMGLVEALIYWRDPKKSGIVFGVTLGVLLSLAYFSLISVLAYISLITLTGTVAFRVYKTVLQAVQKTSDGHPFKDVLDVDLNVPAEKVHDIADVAVAHANAAIAELRRLFLVEDLVDSLKFGVLLWCLTYLGAWFNGMTLIIIGVVALFTLPKVYETNKTQIDQNIELVRGKINDLTSKVKAAIPIGKKSEPTKEE</sequence>
<evidence type="ECO:0000256" key="5">
    <source>
        <dbReference type="ARBA" id="ARBA00023136"/>
    </source>
</evidence>
<keyword evidence="4 6" id="KW-1133">Transmembrane helix</keyword>
<feature type="region of interest" description="Disordered" evidence="7">
    <location>
        <begin position="493"/>
        <end position="543"/>
    </location>
</feature>
<keyword evidence="5 6" id="KW-0472">Membrane</keyword>
<name>A0ABM3FEB6_NEOLC</name>
<reference evidence="10" key="1">
    <citation type="submission" date="2025-08" db="UniProtKB">
        <authorList>
            <consortium name="RefSeq"/>
        </authorList>
    </citation>
    <scope>IDENTIFICATION</scope>
    <source>
        <tissue evidence="10">Thorax and Abdomen</tissue>
    </source>
</reference>
<feature type="compositionally biased region" description="Basic and acidic residues" evidence="7">
    <location>
        <begin position="198"/>
        <end position="207"/>
    </location>
</feature>
<dbReference type="PANTHER" id="PTHR45799:SF2">
    <property type="entry name" value="RETICULON-LIKE PROTEIN"/>
    <property type="match status" value="1"/>
</dbReference>
<dbReference type="Proteomes" id="UP000829291">
    <property type="component" value="Chromosome 2"/>
</dbReference>
<evidence type="ECO:0000256" key="1">
    <source>
        <dbReference type="ARBA" id="ARBA00004477"/>
    </source>
</evidence>
<feature type="transmembrane region" description="Helical" evidence="6">
    <location>
        <begin position="684"/>
        <end position="712"/>
    </location>
</feature>
<protein>
    <recommendedName>
        <fullName evidence="6">Reticulon-like protein</fullName>
    </recommendedName>
</protein>
<gene>
    <name evidence="10" type="primary">LOC107221355</name>
</gene>
<evidence type="ECO:0000256" key="7">
    <source>
        <dbReference type="SAM" id="MobiDB-lite"/>
    </source>
</evidence>
<feature type="transmembrane region" description="Helical" evidence="6">
    <location>
        <begin position="580"/>
        <end position="606"/>
    </location>
</feature>
<accession>A0ABM3FEB6</accession>
<evidence type="ECO:0000256" key="4">
    <source>
        <dbReference type="ARBA" id="ARBA00022989"/>
    </source>
</evidence>
<dbReference type="InterPro" id="IPR003388">
    <property type="entry name" value="Reticulon"/>
</dbReference>
<evidence type="ECO:0000259" key="8">
    <source>
        <dbReference type="PROSITE" id="PS50845"/>
    </source>
</evidence>
<evidence type="ECO:0000256" key="3">
    <source>
        <dbReference type="ARBA" id="ARBA00022824"/>
    </source>
</evidence>
<feature type="compositionally biased region" description="Basic and acidic residues" evidence="7">
    <location>
        <begin position="247"/>
        <end position="263"/>
    </location>
</feature>
<feature type="region of interest" description="Disordered" evidence="7">
    <location>
        <begin position="1"/>
        <end position="49"/>
    </location>
</feature>
<dbReference type="PANTHER" id="PTHR45799">
    <property type="entry name" value="RETICULON-LIKE PROTEIN"/>
    <property type="match status" value="1"/>
</dbReference>
<comment type="subcellular location">
    <subcellularLocation>
        <location evidence="1 6">Endoplasmic reticulum membrane</location>
        <topology evidence="1 6">Multi-pass membrane protein</topology>
    </subcellularLocation>
</comment>
<dbReference type="InterPro" id="IPR046964">
    <property type="entry name" value="RTN1-4"/>
</dbReference>
<feature type="compositionally biased region" description="Basic and acidic residues" evidence="7">
    <location>
        <begin position="413"/>
        <end position="434"/>
    </location>
</feature>
<feature type="compositionally biased region" description="Basic and acidic residues" evidence="7">
    <location>
        <begin position="530"/>
        <end position="539"/>
    </location>
</feature>
<dbReference type="PROSITE" id="PS50845">
    <property type="entry name" value="RETICULON"/>
    <property type="match status" value="1"/>
</dbReference>
<keyword evidence="9" id="KW-1185">Reference proteome</keyword>
<dbReference type="RefSeq" id="XP_046586363.1">
    <property type="nucleotide sequence ID" value="XM_046730407.1"/>
</dbReference>
<keyword evidence="3 6" id="KW-0256">Endoplasmic reticulum</keyword>
<dbReference type="GeneID" id="107221355"/>
<feature type="region of interest" description="Disordered" evidence="7">
    <location>
        <begin position="188"/>
        <end position="263"/>
    </location>
</feature>
<keyword evidence="2 6" id="KW-0812">Transmembrane</keyword>
<feature type="region of interest" description="Disordered" evidence="7">
    <location>
        <begin position="311"/>
        <end position="336"/>
    </location>
</feature>
<dbReference type="Gene3D" id="1.20.5.2480">
    <property type="match status" value="1"/>
</dbReference>
<evidence type="ECO:0000313" key="9">
    <source>
        <dbReference type="Proteomes" id="UP000829291"/>
    </source>
</evidence>
<organism evidence="9 10">
    <name type="scientific">Neodiprion lecontei</name>
    <name type="common">Redheaded pine sawfly</name>
    <dbReference type="NCBI Taxonomy" id="441921"/>
    <lineage>
        <taxon>Eukaryota</taxon>
        <taxon>Metazoa</taxon>
        <taxon>Ecdysozoa</taxon>
        <taxon>Arthropoda</taxon>
        <taxon>Hexapoda</taxon>
        <taxon>Insecta</taxon>
        <taxon>Pterygota</taxon>
        <taxon>Neoptera</taxon>
        <taxon>Endopterygota</taxon>
        <taxon>Hymenoptera</taxon>
        <taxon>Tenthredinoidea</taxon>
        <taxon>Diprionidae</taxon>
        <taxon>Diprioninae</taxon>
        <taxon>Neodiprion</taxon>
    </lineage>
</organism>